<feature type="transmembrane region" description="Helical" evidence="7">
    <location>
        <begin position="134"/>
        <end position="156"/>
    </location>
</feature>
<comment type="subcellular location">
    <subcellularLocation>
        <location evidence="1">Cell membrane</location>
        <topology evidence="1">Multi-pass membrane protein</topology>
    </subcellularLocation>
</comment>
<dbReference type="CDD" id="cd17321">
    <property type="entry name" value="MFS_MMR_MDR_like"/>
    <property type="match status" value="1"/>
</dbReference>
<evidence type="ECO:0000313" key="10">
    <source>
        <dbReference type="Proteomes" id="UP000324351"/>
    </source>
</evidence>
<evidence type="ECO:0000313" key="9">
    <source>
        <dbReference type="EMBL" id="KAA1429510.1"/>
    </source>
</evidence>
<name>A0A5B1MD52_9ACTN</name>
<feature type="transmembrane region" description="Helical" evidence="7">
    <location>
        <begin position="428"/>
        <end position="447"/>
    </location>
</feature>
<evidence type="ECO:0000256" key="4">
    <source>
        <dbReference type="ARBA" id="ARBA00022692"/>
    </source>
</evidence>
<proteinExistence type="predicted"/>
<keyword evidence="2" id="KW-0813">Transport</keyword>
<evidence type="ECO:0000256" key="7">
    <source>
        <dbReference type="SAM" id="Phobius"/>
    </source>
</evidence>
<dbReference type="InterPro" id="IPR011701">
    <property type="entry name" value="MFS"/>
</dbReference>
<keyword evidence="6 7" id="KW-0472">Membrane</keyword>
<feature type="transmembrane region" description="Helical" evidence="7">
    <location>
        <begin position="74"/>
        <end position="92"/>
    </location>
</feature>
<dbReference type="Gene3D" id="1.20.1720.10">
    <property type="entry name" value="Multidrug resistance protein D"/>
    <property type="match status" value="1"/>
</dbReference>
<feature type="transmembrane region" description="Helical" evidence="7">
    <location>
        <begin position="391"/>
        <end position="413"/>
    </location>
</feature>
<feature type="transmembrane region" description="Helical" evidence="7">
    <location>
        <begin position="162"/>
        <end position="182"/>
    </location>
</feature>
<evidence type="ECO:0000256" key="1">
    <source>
        <dbReference type="ARBA" id="ARBA00004651"/>
    </source>
</evidence>
<dbReference type="PANTHER" id="PTHR42718:SF46">
    <property type="entry name" value="BLR6921 PROTEIN"/>
    <property type="match status" value="1"/>
</dbReference>
<dbReference type="PANTHER" id="PTHR42718">
    <property type="entry name" value="MAJOR FACILITATOR SUPERFAMILY MULTIDRUG TRANSPORTER MFSC"/>
    <property type="match status" value="1"/>
</dbReference>
<gene>
    <name evidence="9" type="ORF">F0U47_04225</name>
</gene>
<protein>
    <submittedName>
        <fullName evidence="9">MFS transporter</fullName>
    </submittedName>
</protein>
<dbReference type="EMBL" id="VUJW01000001">
    <property type="protein sequence ID" value="KAA1429510.1"/>
    <property type="molecule type" value="Genomic_DNA"/>
</dbReference>
<dbReference type="Gene3D" id="1.20.1250.20">
    <property type="entry name" value="MFS general substrate transporter like domains"/>
    <property type="match status" value="1"/>
</dbReference>
<feature type="transmembrane region" description="Helical" evidence="7">
    <location>
        <begin position="350"/>
        <end position="370"/>
    </location>
</feature>
<feature type="transmembrane region" description="Helical" evidence="7">
    <location>
        <begin position="194"/>
        <end position="215"/>
    </location>
</feature>
<dbReference type="SUPFAM" id="SSF103473">
    <property type="entry name" value="MFS general substrate transporter"/>
    <property type="match status" value="1"/>
</dbReference>
<evidence type="ECO:0000259" key="8">
    <source>
        <dbReference type="PROSITE" id="PS50850"/>
    </source>
</evidence>
<dbReference type="InterPro" id="IPR005829">
    <property type="entry name" value="Sugar_transporter_CS"/>
</dbReference>
<dbReference type="PROSITE" id="PS00216">
    <property type="entry name" value="SUGAR_TRANSPORT_1"/>
    <property type="match status" value="1"/>
</dbReference>
<reference evidence="9 10" key="2">
    <citation type="submission" date="2019-09" db="EMBL/GenBank/DDBJ databases">
        <authorList>
            <person name="Jin C."/>
        </authorList>
    </citation>
    <scope>NUCLEOTIDE SEQUENCE [LARGE SCALE GENOMIC DNA]</scope>
    <source>
        <strain evidence="9 10">BN140041</strain>
    </source>
</reference>
<accession>A0A5B1MD52</accession>
<keyword evidence="5 7" id="KW-1133">Transmembrane helix</keyword>
<dbReference type="InterPro" id="IPR020846">
    <property type="entry name" value="MFS_dom"/>
</dbReference>
<evidence type="ECO:0000256" key="3">
    <source>
        <dbReference type="ARBA" id="ARBA00022475"/>
    </source>
</evidence>
<dbReference type="Pfam" id="PF07690">
    <property type="entry name" value="MFS_1"/>
    <property type="match status" value="1"/>
</dbReference>
<feature type="transmembrane region" description="Helical" evidence="7">
    <location>
        <begin position="44"/>
        <end position="62"/>
    </location>
</feature>
<comment type="caution">
    <text evidence="9">The sequence shown here is derived from an EMBL/GenBank/DDBJ whole genome shotgun (WGS) entry which is preliminary data.</text>
</comment>
<keyword evidence="10" id="KW-1185">Reference proteome</keyword>
<reference evidence="9 10" key="1">
    <citation type="submission" date="2019-09" db="EMBL/GenBank/DDBJ databases">
        <title>Nocardioides panacisoli sp. nov., isolated from the soil of a ginseng field.</title>
        <authorList>
            <person name="Cho C."/>
        </authorList>
    </citation>
    <scope>NUCLEOTIDE SEQUENCE [LARGE SCALE GENOMIC DNA]</scope>
    <source>
        <strain evidence="9 10">BN140041</strain>
    </source>
</reference>
<dbReference type="AlphaFoldDB" id="A0A5B1MD52"/>
<feature type="transmembrane region" description="Helical" evidence="7">
    <location>
        <begin position="323"/>
        <end position="344"/>
    </location>
</feature>
<dbReference type="GO" id="GO:0005886">
    <property type="term" value="C:plasma membrane"/>
    <property type="evidence" value="ECO:0007669"/>
    <property type="project" value="UniProtKB-SubCell"/>
</dbReference>
<sequence length="460" mass="47779">MTPRAWGLLLVVCGALFLEGSDIAMLNVAVPAIADDVGLSAGSAHWVISAYVLGYAGFMLLGGRSADLLGRRRVFLASLAVFVVFSALGGFADADWVLVLARFATGVAAGFMTPAGFSIVTTTFPEGPLRDRALVVYGAVGAAGFVLGMVAGGLLTTASWRWVFYAPALLGVVLLAAGARLIRPDEPRTAAAGGFDVAGSIAVTTGMVAVVYAVIELGESRDLGDTWLPLAVAALLLVAFVVIERRSRFPLLRLGLLREELLPHASLAGLLFMGAFFAFQFAVTLYLQELRGWSPLEAGLTFAIMGLDLLLAPLVTPPLVRRFGIVAVLTTGLVAAALAFGRLLALGDDWGYLDLLPSLLLVAVSFALVYGPLTSAAAEGIAETEQGAAGGVVYTAFQFGGALGLAVVTIVLAGDGTSAVALDDYRRALWVPTVAAVLAVLVGLAAAHRRRRAEVAVRLP</sequence>
<dbReference type="GO" id="GO:0022857">
    <property type="term" value="F:transmembrane transporter activity"/>
    <property type="evidence" value="ECO:0007669"/>
    <property type="project" value="InterPro"/>
</dbReference>
<keyword evidence="4 7" id="KW-0812">Transmembrane</keyword>
<dbReference type="InterPro" id="IPR036259">
    <property type="entry name" value="MFS_trans_sf"/>
</dbReference>
<organism evidence="9 10">
    <name type="scientific">Nocardioides antri</name>
    <dbReference type="NCBI Taxonomy" id="2607659"/>
    <lineage>
        <taxon>Bacteria</taxon>
        <taxon>Bacillati</taxon>
        <taxon>Actinomycetota</taxon>
        <taxon>Actinomycetes</taxon>
        <taxon>Propionibacteriales</taxon>
        <taxon>Nocardioidaceae</taxon>
        <taxon>Nocardioides</taxon>
    </lineage>
</organism>
<evidence type="ECO:0000256" key="2">
    <source>
        <dbReference type="ARBA" id="ARBA00022448"/>
    </source>
</evidence>
<feature type="domain" description="Major facilitator superfamily (MFS) profile" evidence="8">
    <location>
        <begin position="8"/>
        <end position="451"/>
    </location>
</feature>
<evidence type="ECO:0000256" key="5">
    <source>
        <dbReference type="ARBA" id="ARBA00022989"/>
    </source>
</evidence>
<feature type="transmembrane region" description="Helical" evidence="7">
    <location>
        <begin position="227"/>
        <end position="244"/>
    </location>
</feature>
<dbReference type="Proteomes" id="UP000324351">
    <property type="component" value="Unassembled WGS sequence"/>
</dbReference>
<keyword evidence="3" id="KW-1003">Cell membrane</keyword>
<feature type="transmembrane region" description="Helical" evidence="7">
    <location>
        <begin position="98"/>
        <end position="122"/>
    </location>
</feature>
<dbReference type="PROSITE" id="PS50850">
    <property type="entry name" value="MFS"/>
    <property type="match status" value="1"/>
</dbReference>
<feature type="transmembrane region" description="Helical" evidence="7">
    <location>
        <begin position="298"/>
        <end position="316"/>
    </location>
</feature>
<feature type="transmembrane region" description="Helical" evidence="7">
    <location>
        <begin position="265"/>
        <end position="286"/>
    </location>
</feature>
<evidence type="ECO:0000256" key="6">
    <source>
        <dbReference type="ARBA" id="ARBA00023136"/>
    </source>
</evidence>